<dbReference type="InterPro" id="IPR027417">
    <property type="entry name" value="P-loop_NTPase"/>
</dbReference>
<evidence type="ECO:0000256" key="6">
    <source>
        <dbReference type="ARBA" id="ARBA00022741"/>
    </source>
</evidence>
<dbReference type="HAMAP" id="MF_00165">
    <property type="entry name" value="Thymidylate_kinase"/>
    <property type="match status" value="1"/>
</dbReference>
<dbReference type="CDD" id="cd01672">
    <property type="entry name" value="TMPK"/>
    <property type="match status" value="1"/>
</dbReference>
<organism evidence="13 14">
    <name type="scientific">Acetobacter thailandicus</name>
    <dbReference type="NCBI Taxonomy" id="1502842"/>
    <lineage>
        <taxon>Bacteria</taxon>
        <taxon>Pseudomonadati</taxon>
        <taxon>Pseudomonadota</taxon>
        <taxon>Alphaproteobacteria</taxon>
        <taxon>Acetobacterales</taxon>
        <taxon>Acetobacteraceae</taxon>
        <taxon>Acetobacter</taxon>
    </lineage>
</organism>
<dbReference type="PANTHER" id="PTHR10344:SF4">
    <property type="entry name" value="UMP-CMP KINASE 2, MITOCHONDRIAL"/>
    <property type="match status" value="1"/>
</dbReference>
<dbReference type="InterPro" id="IPR039430">
    <property type="entry name" value="Thymidylate_kin-like_dom"/>
</dbReference>
<dbReference type="NCBIfam" id="TIGR00041">
    <property type="entry name" value="DTMP_kinase"/>
    <property type="match status" value="1"/>
</dbReference>
<evidence type="ECO:0000256" key="7">
    <source>
        <dbReference type="ARBA" id="ARBA00022777"/>
    </source>
</evidence>
<evidence type="ECO:0000256" key="9">
    <source>
        <dbReference type="ARBA" id="ARBA00029962"/>
    </source>
</evidence>
<keyword evidence="4 11" id="KW-0808">Transferase</keyword>
<dbReference type="PROSITE" id="PS01331">
    <property type="entry name" value="THYMIDYLATE_KINASE"/>
    <property type="match status" value="1"/>
</dbReference>
<dbReference type="Proteomes" id="UP001301152">
    <property type="component" value="Unassembled WGS sequence"/>
</dbReference>
<reference evidence="13 14" key="1">
    <citation type="submission" date="2022-11" db="EMBL/GenBank/DDBJ databases">
        <title>Genome sequencing of Acetobacter type strain.</title>
        <authorList>
            <person name="Heo J."/>
            <person name="Lee D."/>
            <person name="Han B.-H."/>
            <person name="Hong S.-B."/>
            <person name="Kwon S.-W."/>
        </authorList>
    </citation>
    <scope>NUCLEOTIDE SEQUENCE [LARGE SCALE GENOMIC DNA]</scope>
    <source>
        <strain evidence="13 14">KACC 21253</strain>
    </source>
</reference>
<dbReference type="RefSeq" id="WP_086635366.1">
    <property type="nucleotide sequence ID" value="NZ_JAPIUZ010000004.1"/>
</dbReference>
<feature type="domain" description="Thymidylate kinase-like" evidence="12">
    <location>
        <begin position="9"/>
        <end position="197"/>
    </location>
</feature>
<dbReference type="Gene3D" id="3.40.50.300">
    <property type="entry name" value="P-loop containing nucleotide triphosphate hydrolases"/>
    <property type="match status" value="1"/>
</dbReference>
<dbReference type="InterPro" id="IPR018094">
    <property type="entry name" value="Thymidylate_kinase"/>
</dbReference>
<keyword evidence="5 11" id="KW-0545">Nucleotide biosynthesis</keyword>
<dbReference type="EC" id="2.7.4.9" evidence="2 11"/>
<feature type="binding site" evidence="11">
    <location>
        <begin position="11"/>
        <end position="18"/>
    </location>
    <ligand>
        <name>ATP</name>
        <dbReference type="ChEBI" id="CHEBI:30616"/>
    </ligand>
</feature>
<dbReference type="InterPro" id="IPR018095">
    <property type="entry name" value="Thymidylate_kin_CS"/>
</dbReference>
<evidence type="ECO:0000313" key="14">
    <source>
        <dbReference type="Proteomes" id="UP001301152"/>
    </source>
</evidence>
<evidence type="ECO:0000313" key="13">
    <source>
        <dbReference type="EMBL" id="MCX2564140.1"/>
    </source>
</evidence>
<evidence type="ECO:0000256" key="1">
    <source>
        <dbReference type="ARBA" id="ARBA00009776"/>
    </source>
</evidence>
<gene>
    <name evidence="11 13" type="primary">tmk</name>
    <name evidence="13" type="ORF">OQ497_09230</name>
</gene>
<comment type="function">
    <text evidence="11">Phosphorylation of dTMP to form dTDP in both de novo and salvage pathways of dTTP synthesis.</text>
</comment>
<dbReference type="PANTHER" id="PTHR10344">
    <property type="entry name" value="THYMIDYLATE KINASE"/>
    <property type="match status" value="1"/>
</dbReference>
<keyword evidence="8 11" id="KW-0067">ATP-binding</keyword>
<dbReference type="EMBL" id="JAPIUZ010000004">
    <property type="protein sequence ID" value="MCX2564140.1"/>
    <property type="molecule type" value="Genomic_DNA"/>
</dbReference>
<comment type="caution">
    <text evidence="13">The sequence shown here is derived from an EMBL/GenBank/DDBJ whole genome shotgun (WGS) entry which is preliminary data.</text>
</comment>
<proteinExistence type="inferred from homology"/>
<evidence type="ECO:0000256" key="8">
    <source>
        <dbReference type="ARBA" id="ARBA00022840"/>
    </source>
</evidence>
<keyword evidence="7 11" id="KW-0418">Kinase</keyword>
<name>A0ABT3QFV8_9PROT</name>
<evidence type="ECO:0000259" key="12">
    <source>
        <dbReference type="Pfam" id="PF02223"/>
    </source>
</evidence>
<evidence type="ECO:0000256" key="2">
    <source>
        <dbReference type="ARBA" id="ARBA00012980"/>
    </source>
</evidence>
<protein>
    <recommendedName>
        <fullName evidence="3 11">Thymidylate kinase</fullName>
        <ecNumber evidence="2 11">2.7.4.9</ecNumber>
    </recommendedName>
    <alternativeName>
        <fullName evidence="9 11">dTMP kinase</fullName>
    </alternativeName>
</protein>
<sequence length="210" mass="23376">MTKGLFITLEGGEGVGKSTQLALLERALQARGLDILVTREPGGSPVAEDLRNLLLFGQHSFSRRSEILTHFAARFDHVDQVIEPALAAGKLVVCDRFTDSTLAYQAYGRAEGEVGTLSLINNLQKQLGRQPDMTFLLEVSRDTARRRLAARGKPTDRYEKSDEDFHIRVAEGFRTIAEQNKNRVIVLSTEHMPAEKVNAVIVEHILSRLP</sequence>
<comment type="similarity">
    <text evidence="1 11">Belongs to the thymidylate kinase family.</text>
</comment>
<dbReference type="Pfam" id="PF02223">
    <property type="entry name" value="Thymidylate_kin"/>
    <property type="match status" value="1"/>
</dbReference>
<dbReference type="SUPFAM" id="SSF52540">
    <property type="entry name" value="P-loop containing nucleoside triphosphate hydrolases"/>
    <property type="match status" value="1"/>
</dbReference>
<comment type="catalytic activity">
    <reaction evidence="10 11">
        <text>dTMP + ATP = dTDP + ADP</text>
        <dbReference type="Rhea" id="RHEA:13517"/>
        <dbReference type="ChEBI" id="CHEBI:30616"/>
        <dbReference type="ChEBI" id="CHEBI:58369"/>
        <dbReference type="ChEBI" id="CHEBI:63528"/>
        <dbReference type="ChEBI" id="CHEBI:456216"/>
        <dbReference type="EC" id="2.7.4.9"/>
    </reaction>
</comment>
<evidence type="ECO:0000256" key="10">
    <source>
        <dbReference type="ARBA" id="ARBA00048743"/>
    </source>
</evidence>
<accession>A0ABT3QFV8</accession>
<keyword evidence="14" id="KW-1185">Reference proteome</keyword>
<keyword evidence="6 11" id="KW-0547">Nucleotide-binding</keyword>
<evidence type="ECO:0000256" key="5">
    <source>
        <dbReference type="ARBA" id="ARBA00022727"/>
    </source>
</evidence>
<evidence type="ECO:0000256" key="11">
    <source>
        <dbReference type="HAMAP-Rule" id="MF_00165"/>
    </source>
</evidence>
<evidence type="ECO:0000256" key="4">
    <source>
        <dbReference type="ARBA" id="ARBA00022679"/>
    </source>
</evidence>
<dbReference type="GO" id="GO:0004798">
    <property type="term" value="F:dTMP kinase activity"/>
    <property type="evidence" value="ECO:0007669"/>
    <property type="project" value="UniProtKB-EC"/>
</dbReference>
<evidence type="ECO:0000256" key="3">
    <source>
        <dbReference type="ARBA" id="ARBA00017144"/>
    </source>
</evidence>